<reference evidence="2" key="1">
    <citation type="journal article" date="2019" name="Int. J. Syst. Evol. Microbiol.">
        <title>The Global Catalogue of Microorganisms (GCM) 10K type strain sequencing project: providing services to taxonomists for standard genome sequencing and annotation.</title>
        <authorList>
            <consortium name="The Broad Institute Genomics Platform"/>
            <consortium name="The Broad Institute Genome Sequencing Center for Infectious Disease"/>
            <person name="Wu L."/>
            <person name="Ma J."/>
        </authorList>
    </citation>
    <scope>NUCLEOTIDE SEQUENCE [LARGE SCALE GENOMIC DNA]</scope>
    <source>
        <strain evidence="2">CGMCC 1.9106</strain>
    </source>
</reference>
<dbReference type="RefSeq" id="WP_376809421.1">
    <property type="nucleotide sequence ID" value="NZ_JBHTAC010000042.1"/>
</dbReference>
<proteinExistence type="predicted"/>
<name>A0ABW2H5Q8_9ACTN</name>
<organism evidence="1 2">
    <name type="scientific">Catellatospora aurea</name>
    <dbReference type="NCBI Taxonomy" id="1337874"/>
    <lineage>
        <taxon>Bacteria</taxon>
        <taxon>Bacillati</taxon>
        <taxon>Actinomycetota</taxon>
        <taxon>Actinomycetes</taxon>
        <taxon>Micromonosporales</taxon>
        <taxon>Micromonosporaceae</taxon>
        <taxon>Catellatospora</taxon>
    </lineage>
</organism>
<gene>
    <name evidence="1" type="ORF">ACFQO7_29445</name>
</gene>
<comment type="caution">
    <text evidence="1">The sequence shown here is derived from an EMBL/GenBank/DDBJ whole genome shotgun (WGS) entry which is preliminary data.</text>
</comment>
<keyword evidence="2" id="KW-1185">Reference proteome</keyword>
<evidence type="ECO:0000313" key="1">
    <source>
        <dbReference type="EMBL" id="MFC7246625.1"/>
    </source>
</evidence>
<dbReference type="Proteomes" id="UP001596392">
    <property type="component" value="Unassembled WGS sequence"/>
</dbReference>
<dbReference type="EMBL" id="JBHTAC010000042">
    <property type="protein sequence ID" value="MFC7246625.1"/>
    <property type="molecule type" value="Genomic_DNA"/>
</dbReference>
<protein>
    <submittedName>
        <fullName evidence="1">Uncharacterized protein</fullName>
    </submittedName>
</protein>
<accession>A0ABW2H5Q8</accession>
<evidence type="ECO:0000313" key="2">
    <source>
        <dbReference type="Proteomes" id="UP001596392"/>
    </source>
</evidence>
<sequence>MSQPGSAADLAELVEQAKRMPESPCRQVLIEHACAGPGLPADVVAVAREALRRSA</sequence>